<evidence type="ECO:0000313" key="2">
    <source>
        <dbReference type="Proteomes" id="UP000308092"/>
    </source>
</evidence>
<dbReference type="Proteomes" id="UP000308092">
    <property type="component" value="Unassembled WGS sequence"/>
</dbReference>
<accession>A0A4S3J3M8</accession>
<dbReference type="AlphaFoldDB" id="A0A4S3J3M8"/>
<evidence type="ECO:0000313" key="1">
    <source>
        <dbReference type="EMBL" id="THC87331.1"/>
    </source>
</evidence>
<name>A0A4S3J3M8_9EURO</name>
<dbReference type="VEuPathDB" id="FungiDB:EYZ11_013220"/>
<protein>
    <submittedName>
        <fullName evidence="1">Uncharacterized protein</fullName>
    </submittedName>
</protein>
<organism evidence="1 2">
    <name type="scientific">Aspergillus tanneri</name>
    <dbReference type="NCBI Taxonomy" id="1220188"/>
    <lineage>
        <taxon>Eukaryota</taxon>
        <taxon>Fungi</taxon>
        <taxon>Dikarya</taxon>
        <taxon>Ascomycota</taxon>
        <taxon>Pezizomycotina</taxon>
        <taxon>Eurotiomycetes</taxon>
        <taxon>Eurotiomycetidae</taxon>
        <taxon>Eurotiales</taxon>
        <taxon>Aspergillaceae</taxon>
        <taxon>Aspergillus</taxon>
        <taxon>Aspergillus subgen. Circumdati</taxon>
    </lineage>
</organism>
<gene>
    <name evidence="1" type="ORF">EYZ11_013220</name>
</gene>
<dbReference type="EMBL" id="SOSA01001280">
    <property type="protein sequence ID" value="THC87331.1"/>
    <property type="molecule type" value="Genomic_DNA"/>
</dbReference>
<sequence>MAANVNDFKKFRGDFGPAWLFCYCRASHGQQQRFDRPSELLQYLSDPGIKSLCNGQFLERILVIILEPRTLWNAWMEAFASRMLDDIATYVQAMVNDGALFRFPSTKLRQLGHKQALPASKIFRKLPFFQP</sequence>
<comment type="caution">
    <text evidence="1">The sequence shown here is derived from an EMBL/GenBank/DDBJ whole genome shotgun (WGS) entry which is preliminary data.</text>
</comment>
<reference evidence="1 2" key="1">
    <citation type="submission" date="2019-03" db="EMBL/GenBank/DDBJ databases">
        <title>The genome sequence of a newly discovered highly antifungal drug resistant Aspergillus species, Aspergillus tanneri NIH 1004.</title>
        <authorList>
            <person name="Mounaud S."/>
            <person name="Singh I."/>
            <person name="Joardar V."/>
            <person name="Pakala S."/>
            <person name="Pakala S."/>
            <person name="Venepally P."/>
            <person name="Hoover J."/>
            <person name="Nierman W."/>
            <person name="Chung J."/>
            <person name="Losada L."/>
        </authorList>
    </citation>
    <scope>NUCLEOTIDE SEQUENCE [LARGE SCALE GENOMIC DNA]</scope>
    <source>
        <strain evidence="1 2">NIH1004</strain>
    </source>
</reference>
<keyword evidence="2" id="KW-1185">Reference proteome</keyword>
<proteinExistence type="predicted"/>
<dbReference type="STRING" id="1220188.A0A4S3J3M8"/>